<dbReference type="Pfam" id="PF22026">
    <property type="entry name" value="Alpha-amylase_C_2"/>
    <property type="match status" value="1"/>
</dbReference>
<feature type="domain" description="Alpha-amylase C-terminal" evidence="4">
    <location>
        <begin position="113"/>
        <end position="188"/>
    </location>
</feature>
<evidence type="ECO:0000313" key="6">
    <source>
        <dbReference type="Proteomes" id="UP000012589"/>
    </source>
</evidence>
<sequence>MYEMGGSRPDGLKLYNFADNHDVERIYTKLNNKAHFTPVHILMYTLPGVPSVYYGSEFGIEGKKERFSDDSLRPALELSNYEDAVTKNAYTRLIAALGKVRQTTPALSYGDYQELLLTNRQYAYSRNYNGQSVITAVNNDDSDYVMTLRAGNAAEYVGVLSGEKVSVNGGNIVVNIRANSGDIWLPVTSDHDMSVTPVVPVHNEPIAPAAPKTPAAPATPSAPVVPEPQPVPSAAEPADTNDSAPKEAAPQTVQNTAPAACAHSQDFEDGKIAGLQEAILAIMEKNGPVTDQMRKDVEANVYHDSLITWIKSFR</sequence>
<accession>N2A500</accession>
<dbReference type="eggNOG" id="COG0366">
    <property type="taxonomic scope" value="Bacteria"/>
</dbReference>
<keyword evidence="2" id="KW-0479">Metal-binding</keyword>
<dbReference type="STRING" id="1235802.C823_04497"/>
<dbReference type="Gene3D" id="3.20.20.80">
    <property type="entry name" value="Glycosidases"/>
    <property type="match status" value="1"/>
</dbReference>
<dbReference type="Gene3D" id="2.60.40.1180">
    <property type="entry name" value="Golgi alpha-mannosidase II"/>
    <property type="match status" value="1"/>
</dbReference>
<dbReference type="InterPro" id="IPR013780">
    <property type="entry name" value="Glyco_hydro_b"/>
</dbReference>
<dbReference type="SUPFAM" id="SSF51445">
    <property type="entry name" value="(Trans)glycosidases"/>
    <property type="match status" value="1"/>
</dbReference>
<dbReference type="InterPro" id="IPR054174">
    <property type="entry name" value="Alpha-amylase-like_C"/>
</dbReference>
<evidence type="ECO:0000256" key="3">
    <source>
        <dbReference type="SAM" id="MobiDB-lite"/>
    </source>
</evidence>
<proteinExistence type="predicted"/>
<evidence type="ECO:0000313" key="5">
    <source>
        <dbReference type="EMBL" id="EMZ21498.1"/>
    </source>
</evidence>
<evidence type="ECO:0000256" key="2">
    <source>
        <dbReference type="ARBA" id="ARBA00022723"/>
    </source>
</evidence>
<dbReference type="Pfam" id="PF00128">
    <property type="entry name" value="Alpha-amylase"/>
    <property type="match status" value="1"/>
</dbReference>
<evidence type="ECO:0000259" key="4">
    <source>
        <dbReference type="SMART" id="SM00632"/>
    </source>
</evidence>
<dbReference type="InterPro" id="IPR017853">
    <property type="entry name" value="GH"/>
</dbReference>
<dbReference type="HOGENOM" id="CLU_884944_0_0_9"/>
<dbReference type="GO" id="GO:0005975">
    <property type="term" value="P:carbohydrate metabolic process"/>
    <property type="evidence" value="ECO:0007669"/>
    <property type="project" value="InterPro"/>
</dbReference>
<dbReference type="PANTHER" id="PTHR10357">
    <property type="entry name" value="ALPHA-AMYLASE FAMILY MEMBER"/>
    <property type="match status" value="1"/>
</dbReference>
<dbReference type="InterPro" id="IPR006047">
    <property type="entry name" value="GH13_cat_dom"/>
</dbReference>
<name>N2A500_9FIRM</name>
<dbReference type="GO" id="GO:0046872">
    <property type="term" value="F:metal ion binding"/>
    <property type="evidence" value="ECO:0007669"/>
    <property type="project" value="UniProtKB-KW"/>
</dbReference>
<comment type="caution">
    <text evidence="5">The sequence shown here is derived from an EMBL/GenBank/DDBJ whole genome shotgun (WGS) entry which is preliminary data.</text>
</comment>
<dbReference type="InterPro" id="IPR031319">
    <property type="entry name" value="A-amylase_C"/>
</dbReference>
<dbReference type="Proteomes" id="UP000012589">
    <property type="component" value="Unassembled WGS sequence"/>
</dbReference>
<dbReference type="AlphaFoldDB" id="N2A500"/>
<reference evidence="5 6" key="1">
    <citation type="journal article" date="2014" name="Genome Announc.">
        <title>Draft genome sequences of the altered schaedler flora, a defined bacterial community from gnotobiotic mice.</title>
        <authorList>
            <person name="Wannemuehler M.J."/>
            <person name="Overstreet A.M."/>
            <person name="Ward D.V."/>
            <person name="Phillips G.J."/>
        </authorList>
    </citation>
    <scope>NUCLEOTIDE SEQUENCE [LARGE SCALE GENOMIC DNA]</scope>
    <source>
        <strain evidence="5 6">ASF492</strain>
    </source>
</reference>
<feature type="region of interest" description="Disordered" evidence="3">
    <location>
        <begin position="205"/>
        <end position="258"/>
    </location>
</feature>
<feature type="compositionally biased region" description="Low complexity" evidence="3">
    <location>
        <begin position="205"/>
        <end position="222"/>
    </location>
</feature>
<comment type="cofactor">
    <cofactor evidence="1">
        <name>Ca(2+)</name>
        <dbReference type="ChEBI" id="CHEBI:29108"/>
    </cofactor>
</comment>
<organism evidence="5 6">
    <name type="scientific">Eubacterium plexicaudatum ASF492</name>
    <dbReference type="NCBI Taxonomy" id="1235802"/>
    <lineage>
        <taxon>Bacteria</taxon>
        <taxon>Bacillati</taxon>
        <taxon>Bacillota</taxon>
        <taxon>Clostridia</taxon>
        <taxon>Eubacteriales</taxon>
        <taxon>Eubacteriaceae</taxon>
        <taxon>Eubacterium</taxon>
    </lineage>
</organism>
<dbReference type="EMBL" id="AQFT01000132">
    <property type="protein sequence ID" value="EMZ21498.1"/>
    <property type="molecule type" value="Genomic_DNA"/>
</dbReference>
<gene>
    <name evidence="5" type="ORF">C823_04497</name>
</gene>
<keyword evidence="6" id="KW-1185">Reference proteome</keyword>
<dbReference type="SMART" id="SM00632">
    <property type="entry name" value="Aamy_C"/>
    <property type="match status" value="1"/>
</dbReference>
<evidence type="ECO:0000256" key="1">
    <source>
        <dbReference type="ARBA" id="ARBA00001913"/>
    </source>
</evidence>
<protein>
    <recommendedName>
        <fullName evidence="4">Alpha-amylase C-terminal domain-containing protein</fullName>
    </recommendedName>
</protein>
<dbReference type="PATRIC" id="fig|1235802.3.peg.4786"/>